<proteinExistence type="predicted"/>
<keyword evidence="3" id="KW-0547">Nucleotide-binding</keyword>
<evidence type="ECO:0000256" key="4">
    <source>
        <dbReference type="ARBA" id="ARBA00022840"/>
    </source>
</evidence>
<feature type="domain" description="ABC transporter" evidence="5">
    <location>
        <begin position="13"/>
        <end position="244"/>
    </location>
</feature>
<dbReference type="Proteomes" id="UP001495147">
    <property type="component" value="Unassembled WGS sequence"/>
</dbReference>
<dbReference type="PANTHER" id="PTHR42939">
    <property type="entry name" value="ABC TRANSPORTER ATP-BINDING PROTEIN ALBC-RELATED"/>
    <property type="match status" value="1"/>
</dbReference>
<dbReference type="SUPFAM" id="SSF52540">
    <property type="entry name" value="P-loop containing nucleoside triphosphate hydrolases"/>
    <property type="match status" value="1"/>
</dbReference>
<dbReference type="Gene3D" id="3.40.50.300">
    <property type="entry name" value="P-loop containing nucleotide triphosphate hydrolases"/>
    <property type="match status" value="1"/>
</dbReference>
<accession>A0ABV0G6U7</accession>
<dbReference type="PROSITE" id="PS50893">
    <property type="entry name" value="ABC_TRANSPORTER_2"/>
    <property type="match status" value="1"/>
</dbReference>
<gene>
    <name evidence="6" type="ORF">ABDJ85_18395</name>
</gene>
<evidence type="ECO:0000259" key="5">
    <source>
        <dbReference type="PROSITE" id="PS50893"/>
    </source>
</evidence>
<dbReference type="InterPro" id="IPR003593">
    <property type="entry name" value="AAA+_ATPase"/>
</dbReference>
<dbReference type="Pfam" id="PF00005">
    <property type="entry name" value="ABC_tran"/>
    <property type="match status" value="1"/>
</dbReference>
<keyword evidence="2" id="KW-1003">Cell membrane</keyword>
<evidence type="ECO:0000256" key="3">
    <source>
        <dbReference type="ARBA" id="ARBA00022741"/>
    </source>
</evidence>
<dbReference type="EMBL" id="JBDPZD010000007">
    <property type="protein sequence ID" value="MEO3693448.1"/>
    <property type="molecule type" value="Genomic_DNA"/>
</dbReference>
<dbReference type="InterPro" id="IPR051782">
    <property type="entry name" value="ABC_Transporter_VariousFunc"/>
</dbReference>
<evidence type="ECO:0000313" key="7">
    <source>
        <dbReference type="Proteomes" id="UP001495147"/>
    </source>
</evidence>
<dbReference type="PROSITE" id="PS00211">
    <property type="entry name" value="ABC_TRANSPORTER_1"/>
    <property type="match status" value="1"/>
</dbReference>
<name>A0ABV0G6U7_9BURK</name>
<dbReference type="InterPro" id="IPR017871">
    <property type="entry name" value="ABC_transporter-like_CS"/>
</dbReference>
<protein>
    <submittedName>
        <fullName evidence="6">ATP-binding cassette domain-containing protein</fullName>
    </submittedName>
</protein>
<dbReference type="PANTHER" id="PTHR42939:SF1">
    <property type="entry name" value="ABC TRANSPORTER ATP-BINDING PROTEIN ALBC-RELATED"/>
    <property type="match status" value="1"/>
</dbReference>
<keyword evidence="1" id="KW-0813">Transport</keyword>
<dbReference type="InterPro" id="IPR003439">
    <property type="entry name" value="ABC_transporter-like_ATP-bd"/>
</dbReference>
<evidence type="ECO:0000256" key="1">
    <source>
        <dbReference type="ARBA" id="ARBA00022448"/>
    </source>
</evidence>
<dbReference type="GO" id="GO:0005524">
    <property type="term" value="F:ATP binding"/>
    <property type="evidence" value="ECO:0007669"/>
    <property type="project" value="UniProtKB-KW"/>
</dbReference>
<reference evidence="6 7" key="1">
    <citation type="submission" date="2024-05" db="EMBL/GenBank/DDBJ databases">
        <title>Roseateles sp. DJS-2-20 16S ribosomal RNA gene Genome sequencing and assembly.</title>
        <authorList>
            <person name="Woo H."/>
        </authorList>
    </citation>
    <scope>NUCLEOTIDE SEQUENCE [LARGE SCALE GENOMIC DNA]</scope>
    <source>
        <strain evidence="6 7">DJS-2-20</strain>
    </source>
</reference>
<comment type="caution">
    <text evidence="6">The sequence shown here is derived from an EMBL/GenBank/DDBJ whole genome shotgun (WGS) entry which is preliminary data.</text>
</comment>
<evidence type="ECO:0000256" key="2">
    <source>
        <dbReference type="ARBA" id="ARBA00022475"/>
    </source>
</evidence>
<dbReference type="SMART" id="SM00382">
    <property type="entry name" value="AAA"/>
    <property type="match status" value="1"/>
</dbReference>
<dbReference type="CDD" id="cd03230">
    <property type="entry name" value="ABC_DR_subfamily_A"/>
    <property type="match status" value="1"/>
</dbReference>
<evidence type="ECO:0000313" key="6">
    <source>
        <dbReference type="EMBL" id="MEO3693448.1"/>
    </source>
</evidence>
<dbReference type="RefSeq" id="WP_347706263.1">
    <property type="nucleotide sequence ID" value="NZ_JBDPZD010000007.1"/>
</dbReference>
<sequence length="289" mass="31336">MTASTSTAPAIWAQSLGVFRYDKWSLSKSHVMQGIDLAIPEGAVVGLVGRNGAGKSTLIRALLGLQTVEEGESRLLGCPSLALTDAVKERLGYAAQTPDLFAGLSGDEHFDEMAAVYPGFNRKLAMALACKLDVALGRNADQLSLGDQQKLAVVLALAHDPDLVILDEPVASLDPLSRRDFMRVLFSMRQRETPRTVLISSHLLSDLERVVTHVLFLREGRVQLFEAWDDCAEHLRVRPCAERPQALQAGELHWSAAGGGRLLVDTRRTDAAAGAQALGMEDLMEVLNT</sequence>
<keyword evidence="7" id="KW-1185">Reference proteome</keyword>
<organism evidence="6 7">
    <name type="scientific">Roseateles paludis</name>
    <dbReference type="NCBI Taxonomy" id="3145238"/>
    <lineage>
        <taxon>Bacteria</taxon>
        <taxon>Pseudomonadati</taxon>
        <taxon>Pseudomonadota</taxon>
        <taxon>Betaproteobacteria</taxon>
        <taxon>Burkholderiales</taxon>
        <taxon>Sphaerotilaceae</taxon>
        <taxon>Roseateles</taxon>
    </lineage>
</organism>
<dbReference type="InterPro" id="IPR027417">
    <property type="entry name" value="P-loop_NTPase"/>
</dbReference>
<keyword evidence="2" id="KW-0472">Membrane</keyword>
<keyword evidence="4 6" id="KW-0067">ATP-binding</keyword>